<dbReference type="GO" id="GO:0016874">
    <property type="term" value="F:ligase activity"/>
    <property type="evidence" value="ECO:0007669"/>
    <property type="project" value="UniProtKB-KW"/>
</dbReference>
<evidence type="ECO:0000313" key="8">
    <source>
        <dbReference type="RefSeq" id="XP_040930206.1"/>
    </source>
</evidence>
<dbReference type="PANTHER" id="PTHR10782">
    <property type="entry name" value="ZINC FINGER MIZ DOMAIN-CONTAINING PROTEIN"/>
    <property type="match status" value="1"/>
</dbReference>
<reference evidence="8" key="2">
    <citation type="submission" date="2025-08" db="UniProtKB">
        <authorList>
            <consortium name="RefSeq"/>
        </authorList>
    </citation>
    <scope>IDENTIFICATION</scope>
</reference>
<dbReference type="Proteomes" id="UP000818029">
    <property type="component" value="Chromosome A08"/>
</dbReference>
<evidence type="ECO:0000256" key="3">
    <source>
        <dbReference type="ARBA" id="ARBA00022833"/>
    </source>
</evidence>
<dbReference type="InterPro" id="IPR013083">
    <property type="entry name" value="Znf_RING/FYVE/PHD"/>
</dbReference>
<evidence type="ECO:0000256" key="4">
    <source>
        <dbReference type="PROSITE-ProRule" id="PRU00452"/>
    </source>
</evidence>
<keyword evidence="3" id="KW-0862">Zinc</keyword>
<feature type="compositionally biased region" description="Low complexity" evidence="5">
    <location>
        <begin position="589"/>
        <end position="611"/>
    </location>
</feature>
<keyword evidence="7" id="KW-1185">Reference proteome</keyword>
<dbReference type="Pfam" id="PF02891">
    <property type="entry name" value="zf-MIZ"/>
    <property type="match status" value="1"/>
</dbReference>
<name>A0ABM2YI31_GOSHI</name>
<feature type="compositionally biased region" description="Polar residues" evidence="5">
    <location>
        <begin position="838"/>
        <end position="850"/>
    </location>
</feature>
<sequence length="868" mass="93673">MTAVPPAASGQPISASVVNSFRVAAVAERLATHTQPGRQPQSSEFFSLCLSLARGIDYAIANNEVPAKAQELPLLLKQICQHRNDLFLQAAIMVLMISVKNACKMSWFSDGESRELLTLANEVGSCFCIPGVINNELDGSLATILEVMSRFYPLMKMGQILASLEAKPGYGALVVDFHISKNMTYSPQEKIRLFVAQKDNVETSACIISPQLVSFLLNGKGVERRTNVSVDMGPQMPTNVTAMLKYGTNLLQAVGQFSGHYLIVVAFMSMESSSPDASTLPDYVQSGDFAPDSDSDLIEGPSRISLKCPISRTRIKTPVKGHACKHLQCFDFNNYVNINSRRPSWRCPHCNQHVCYTNIRIDQNMVKVLKEVAEDVSDVIISADGSWKAVMENDDDVDELHGNTLNCQKDGSELPESATGVPMVLDLTQTVDAMETIETEDRKPPVATLQSLSAAPNLTLTPELINLAGANQNVLDDDFWAVLYSGHRSGTSTSRTDTQVGGTESTRNFTVSPVFSDAVSPAPNRADAHGNANLATPGIQNQVATANNLPLHPSQVTNSMSNHEYGSLQNIPRHVSRSSIAVQALPAMSQTQTPTQQRSSNSMNTMNTTSSARIPHQMQSRIQQERSFAPARPVQQVGAAAPSQLPGPYRPPGFRAEYQNPHLQQALNTRLSQPRSPSPGLIRSPSPILRAQAQQGAAQVGVGYTAGNVNSNPTRFMAASQRTTQMARQPPMVAVQTQTPRAASYPGNVDGSRASAVEQRLNIGGVAPAASRPDTSADLASEQNWRPTGRMRGSLTGRVYSESLSQMMIQPTQSTQAARPQTNITSPPSVPPHLQAFLANSRNPVTPQVRNNATTETTATNGGSGPAR</sequence>
<evidence type="ECO:0000313" key="7">
    <source>
        <dbReference type="Proteomes" id="UP000818029"/>
    </source>
</evidence>
<dbReference type="Gene3D" id="3.30.40.10">
    <property type="entry name" value="Zinc/RING finger domain, C3HC4 (zinc finger)"/>
    <property type="match status" value="1"/>
</dbReference>
<keyword evidence="1" id="KW-0479">Metal-binding</keyword>
<dbReference type="PANTHER" id="PTHR10782:SF4">
    <property type="entry name" value="TONALLI, ISOFORM E"/>
    <property type="match status" value="1"/>
</dbReference>
<gene>
    <name evidence="8" type="primary">LOC121204462</name>
</gene>
<dbReference type="RefSeq" id="XP_016737643.2">
    <property type="nucleotide sequence ID" value="XM_016882154.2"/>
</dbReference>
<evidence type="ECO:0000259" key="6">
    <source>
        <dbReference type="PROSITE" id="PS51044"/>
    </source>
</evidence>
<proteinExistence type="predicted"/>
<evidence type="ECO:0000256" key="5">
    <source>
        <dbReference type="SAM" id="MobiDB-lite"/>
    </source>
</evidence>
<feature type="domain" description="SP-RING-type" evidence="6">
    <location>
        <begin position="293"/>
        <end position="374"/>
    </location>
</feature>
<organism evidence="7 8">
    <name type="scientific">Gossypium hirsutum</name>
    <name type="common">Upland cotton</name>
    <name type="synonym">Gossypium mexicanum</name>
    <dbReference type="NCBI Taxonomy" id="3635"/>
    <lineage>
        <taxon>Eukaryota</taxon>
        <taxon>Viridiplantae</taxon>
        <taxon>Streptophyta</taxon>
        <taxon>Embryophyta</taxon>
        <taxon>Tracheophyta</taxon>
        <taxon>Spermatophyta</taxon>
        <taxon>Magnoliopsida</taxon>
        <taxon>eudicotyledons</taxon>
        <taxon>Gunneridae</taxon>
        <taxon>Pentapetalae</taxon>
        <taxon>rosids</taxon>
        <taxon>malvids</taxon>
        <taxon>Malvales</taxon>
        <taxon>Malvaceae</taxon>
        <taxon>Malvoideae</taxon>
        <taxon>Gossypium</taxon>
    </lineage>
</organism>
<feature type="region of interest" description="Disordered" evidence="5">
    <location>
        <begin position="587"/>
        <end position="656"/>
    </location>
</feature>
<dbReference type="CDD" id="cd16650">
    <property type="entry name" value="SP-RING_PIAS-like"/>
    <property type="match status" value="1"/>
</dbReference>
<feature type="compositionally biased region" description="Polar residues" evidence="5">
    <location>
        <begin position="811"/>
        <end position="827"/>
    </location>
</feature>
<accession>A0ABM2YI31</accession>
<evidence type="ECO:0000256" key="2">
    <source>
        <dbReference type="ARBA" id="ARBA00022771"/>
    </source>
</evidence>
<feature type="compositionally biased region" description="Low complexity" evidence="5">
    <location>
        <begin position="851"/>
        <end position="861"/>
    </location>
</feature>
<keyword evidence="8" id="KW-0436">Ligase</keyword>
<dbReference type="PROSITE" id="PS51044">
    <property type="entry name" value="ZF_SP_RING"/>
    <property type="match status" value="1"/>
</dbReference>
<feature type="compositionally biased region" description="Polar residues" evidence="5">
    <location>
        <begin position="617"/>
        <end position="626"/>
    </location>
</feature>
<evidence type="ECO:0000256" key="1">
    <source>
        <dbReference type="ARBA" id="ARBA00022723"/>
    </source>
</evidence>
<feature type="region of interest" description="Disordered" evidence="5">
    <location>
        <begin position="811"/>
        <end position="868"/>
    </location>
</feature>
<keyword evidence="2 4" id="KW-0863">Zinc-finger</keyword>
<dbReference type="GeneID" id="121204462"/>
<protein>
    <submittedName>
        <fullName evidence="8">E4 SUMO-protein ligase PIAL2 isoform X2</fullName>
    </submittedName>
</protein>
<reference evidence="7" key="1">
    <citation type="journal article" date="2020" name="Nat. Genet.">
        <title>Genomic diversifications of five Gossypium allopolyploid species and their impact on cotton improvement.</title>
        <authorList>
            <person name="Chen Z.J."/>
            <person name="Sreedasyam A."/>
            <person name="Ando A."/>
            <person name="Song Q."/>
            <person name="De Santiago L.M."/>
            <person name="Hulse-Kemp A.M."/>
            <person name="Ding M."/>
            <person name="Ye W."/>
            <person name="Kirkbride R.C."/>
            <person name="Jenkins J."/>
            <person name="Plott C."/>
            <person name="Lovell J."/>
            <person name="Lin Y.M."/>
            <person name="Vaughn R."/>
            <person name="Liu B."/>
            <person name="Simpson S."/>
            <person name="Scheffler B.E."/>
            <person name="Wen L."/>
            <person name="Saski C.A."/>
            <person name="Grover C.E."/>
            <person name="Hu G."/>
            <person name="Conover J.L."/>
            <person name="Carlson J.W."/>
            <person name="Shu S."/>
            <person name="Boston L.B."/>
            <person name="Williams M."/>
            <person name="Peterson D.G."/>
            <person name="McGee K."/>
            <person name="Jones D.C."/>
            <person name="Wendel J.F."/>
            <person name="Stelly D.M."/>
            <person name="Grimwood J."/>
            <person name="Schmutz J."/>
        </authorList>
    </citation>
    <scope>NUCLEOTIDE SEQUENCE [LARGE SCALE GENOMIC DNA]</scope>
    <source>
        <strain evidence="7">cv. TM-1</strain>
    </source>
</reference>
<dbReference type="InterPro" id="IPR004181">
    <property type="entry name" value="Znf_MIZ"/>
</dbReference>
<dbReference type="RefSeq" id="XP_040930206.1">
    <property type="nucleotide sequence ID" value="XM_041074272.1"/>
</dbReference>